<evidence type="ECO:0000313" key="2">
    <source>
        <dbReference type="Proteomes" id="UP001154420"/>
    </source>
</evidence>
<keyword evidence="2" id="KW-1185">Reference proteome</keyword>
<comment type="caution">
    <text evidence="1">The sequence shown here is derived from an EMBL/GenBank/DDBJ whole genome shotgun (WGS) entry which is preliminary data.</text>
</comment>
<dbReference type="OrthoDB" id="9807907at2"/>
<proteinExistence type="predicted"/>
<gene>
    <name evidence="1" type="ORF">D5281_05170</name>
</gene>
<organism evidence="1 2">
    <name type="scientific">Parablautia muri</name>
    <dbReference type="NCBI Taxonomy" id="2320879"/>
    <lineage>
        <taxon>Bacteria</taxon>
        <taxon>Bacillati</taxon>
        <taxon>Bacillota</taxon>
        <taxon>Clostridia</taxon>
        <taxon>Lachnospirales</taxon>
        <taxon>Lachnospiraceae</taxon>
        <taxon>Parablautia</taxon>
    </lineage>
</organism>
<reference evidence="1" key="1">
    <citation type="submission" date="2018-09" db="EMBL/GenBank/DDBJ databases">
        <title>Murine metabolic-syndrome-specific gut microbial biobank.</title>
        <authorList>
            <person name="Liu C."/>
        </authorList>
    </citation>
    <scope>NUCLEOTIDE SEQUENCE</scope>
    <source>
        <strain evidence="1">D42-62</strain>
    </source>
</reference>
<evidence type="ECO:0000313" key="1">
    <source>
        <dbReference type="EMBL" id="NBJ91993.1"/>
    </source>
</evidence>
<dbReference type="AlphaFoldDB" id="A0A9X5BE86"/>
<name>A0A9X5BE86_9FIRM</name>
<protein>
    <submittedName>
        <fullName evidence="1">Uncharacterized protein</fullName>
    </submittedName>
</protein>
<dbReference type="Proteomes" id="UP001154420">
    <property type="component" value="Unassembled WGS sequence"/>
</dbReference>
<dbReference type="EMBL" id="QZDT01000005">
    <property type="protein sequence ID" value="NBJ91993.1"/>
    <property type="molecule type" value="Genomic_DNA"/>
</dbReference>
<sequence>MGLVEAWGIGIRRIKEGAKSYGLPSPEILVFDDMFRVNLYRNQIIEGQNDYTLASNKQQKSIGERLGTVSGRFE</sequence>
<accession>A0A9X5BE86</accession>